<dbReference type="KEGG" id="cser:CCO03_10915"/>
<evidence type="ECO:0000256" key="1">
    <source>
        <dbReference type="SAM" id="MobiDB-lite"/>
    </source>
</evidence>
<keyword evidence="4" id="KW-1185">Reference proteome</keyword>
<dbReference type="Gene3D" id="2.40.370.10">
    <property type="entry name" value="AttH-like domain"/>
    <property type="match status" value="2"/>
</dbReference>
<protein>
    <recommendedName>
        <fullName evidence="2">AttH domain-containing protein</fullName>
    </recommendedName>
</protein>
<evidence type="ECO:0000313" key="3">
    <source>
        <dbReference type="EMBL" id="ARU06784.1"/>
    </source>
</evidence>
<dbReference type="PANTHER" id="PTHR38591:SF1">
    <property type="entry name" value="BLL1000 PROTEIN"/>
    <property type="match status" value="1"/>
</dbReference>
<dbReference type="AlphaFoldDB" id="A0A1Y0ESY4"/>
<gene>
    <name evidence="3" type="ORF">CCO03_10915</name>
</gene>
<dbReference type="InterPro" id="IPR010791">
    <property type="entry name" value="AttH_dom"/>
</dbReference>
<dbReference type="Pfam" id="PF07143">
    <property type="entry name" value="CrtC"/>
    <property type="match status" value="1"/>
</dbReference>
<dbReference type="EMBL" id="CP021455">
    <property type="protein sequence ID" value="ARU06784.1"/>
    <property type="molecule type" value="Genomic_DNA"/>
</dbReference>
<feature type="compositionally biased region" description="Low complexity" evidence="1">
    <location>
        <begin position="1"/>
        <end position="11"/>
    </location>
</feature>
<evidence type="ECO:0000313" key="4">
    <source>
        <dbReference type="Proteomes" id="UP000196138"/>
    </source>
</evidence>
<dbReference type="SUPFAM" id="SSF159245">
    <property type="entry name" value="AttH-like"/>
    <property type="match status" value="1"/>
</dbReference>
<sequence length="407" mass="44392">MSANRAGLDPHPGLPDPRPLRLGARGTGAHQQPGDWHDHGSHPEWDTEWWYITGHLGEAPANGVSPAATALPSHAPAARPAYGFQLTFFRSRVPNTTDLHSALAARHLISAHLAVSDVRNQRLLHEERIARATADARLGLGEATVGDLGVRLGNWQLVRDDTGPQRLHARLPGRELGLDLRFDLTQAPIVQGDGGLSRKGPDARQVSYYYSLPQLRAHGELRLASGQRLQVQGRAWLDHEWSTALMHPQAVGWDWIGMNLNDGSALTAFRLRDAQGRTIWTGGSWRAPPEPAEASAVQTSAVQTSAVQVGAVQTGAVRVFGGQALQFEPLTTWRSPATQASYPVHWRIRTPVGVFGVRALIDAQELDATASTGAIYWEGLSELQDERGRVLGWGYLEMTGYAGRLRL</sequence>
<accession>A0A1Y0ESY4</accession>
<proteinExistence type="predicted"/>
<reference evidence="3 4" key="1">
    <citation type="submission" date="2017-05" db="EMBL/GenBank/DDBJ databases">
        <authorList>
            <person name="Song R."/>
            <person name="Chenine A.L."/>
            <person name="Ruprecht R.M."/>
        </authorList>
    </citation>
    <scope>NUCLEOTIDE SEQUENCE [LARGE SCALE GENOMIC DNA]</scope>
    <source>
        <strain evidence="3 4">DSM 26136</strain>
    </source>
</reference>
<dbReference type="OrthoDB" id="9770826at2"/>
<dbReference type="Proteomes" id="UP000196138">
    <property type="component" value="Chromosome"/>
</dbReference>
<feature type="domain" description="AttH" evidence="2">
    <location>
        <begin position="47"/>
        <end position="243"/>
    </location>
</feature>
<feature type="region of interest" description="Disordered" evidence="1">
    <location>
        <begin position="1"/>
        <end position="40"/>
    </location>
</feature>
<dbReference type="PANTHER" id="PTHR38591">
    <property type="entry name" value="HYDROLASE"/>
    <property type="match status" value="1"/>
</dbReference>
<evidence type="ECO:0000259" key="2">
    <source>
        <dbReference type="Pfam" id="PF07143"/>
    </source>
</evidence>
<dbReference type="InterPro" id="IPR023374">
    <property type="entry name" value="AttH-like_dom_sf"/>
</dbReference>
<organism evidence="3 4">
    <name type="scientific">Comamonas serinivorans</name>
    <dbReference type="NCBI Taxonomy" id="1082851"/>
    <lineage>
        <taxon>Bacteria</taxon>
        <taxon>Pseudomonadati</taxon>
        <taxon>Pseudomonadota</taxon>
        <taxon>Betaproteobacteria</taxon>
        <taxon>Burkholderiales</taxon>
        <taxon>Comamonadaceae</taxon>
        <taxon>Comamonas</taxon>
    </lineage>
</organism>
<dbReference type="Pfam" id="PF17186">
    <property type="entry name" value="Lipocalin_9"/>
    <property type="match status" value="1"/>
</dbReference>
<name>A0A1Y0ESY4_9BURK</name>